<protein>
    <submittedName>
        <fullName evidence="2">Uncharacterized protein</fullName>
    </submittedName>
</protein>
<keyword evidence="1" id="KW-1133">Transmembrane helix</keyword>
<name>A0A077K291_CLOBO</name>
<reference evidence="2" key="1">
    <citation type="submission" date="2013-09" db="EMBL/GenBank/DDBJ databases">
        <title>Analysis of type B2 neurotoxin-encoding plasmid in Clostridium botulinum.</title>
        <authorList>
            <person name="Hosomi K."/>
            <person name="Sakaguchi Y."/>
            <person name="Gotoh K."/>
            <person name="Nakamura K."/>
            <person name="Kohda T."/>
            <person name="Mukamoto M."/>
            <person name="Iida T."/>
            <person name="Kozaki S."/>
        </authorList>
    </citation>
    <scope>NUCLEOTIDE SEQUENCE</scope>
    <source>
        <strain evidence="2">111</strain>
        <plasmid evidence="2">pCB111</plasmid>
    </source>
</reference>
<sequence length="148" mass="17257">MNIKQSIINYFIKRKKANKYDKEVQACMHLILKIDKMGTSKILKPTEFEIDEVIKVSKNLKNYILNEFTKEGSDIKDIITNEKYNSLKNLDINTLSDSKVIALECLNIALLLQREKTPKWFFPVIWGVNTREFLFLSLLVAVIFQIIS</sequence>
<evidence type="ECO:0000313" key="2">
    <source>
        <dbReference type="EMBL" id="BAP25613.1"/>
    </source>
</evidence>
<evidence type="ECO:0000256" key="1">
    <source>
        <dbReference type="SAM" id="Phobius"/>
    </source>
</evidence>
<proteinExistence type="predicted"/>
<keyword evidence="1" id="KW-0812">Transmembrane</keyword>
<dbReference type="AlphaFoldDB" id="A0A077K291"/>
<dbReference type="RefSeq" id="WP_032072365.1">
    <property type="nucleotide sequence ID" value="NC_025146.1"/>
</dbReference>
<keyword evidence="2" id="KW-0614">Plasmid</keyword>
<accession>A0A077K291</accession>
<keyword evidence="1" id="KW-0472">Membrane</keyword>
<feature type="transmembrane region" description="Helical" evidence="1">
    <location>
        <begin position="120"/>
        <end position="147"/>
    </location>
</feature>
<geneLocation type="plasmid" evidence="2">
    <name>pCB111</name>
</geneLocation>
<organism evidence="2">
    <name type="scientific">Clostridium botulinum</name>
    <dbReference type="NCBI Taxonomy" id="1491"/>
    <lineage>
        <taxon>Bacteria</taxon>
        <taxon>Bacillati</taxon>
        <taxon>Bacillota</taxon>
        <taxon>Clostridia</taxon>
        <taxon>Eubacteriales</taxon>
        <taxon>Clostridiaceae</taxon>
        <taxon>Clostridium</taxon>
    </lineage>
</organism>
<dbReference type="EMBL" id="AB855771">
    <property type="protein sequence ID" value="BAP25613.1"/>
    <property type="molecule type" value="Genomic_DNA"/>
</dbReference>